<dbReference type="InterPro" id="IPR007263">
    <property type="entry name" value="DCC1-like"/>
</dbReference>
<reference evidence="1 2" key="1">
    <citation type="journal article" date="2012" name="J. Bacteriol.">
        <title>Genome Sequence of the Halotolerant Bacterium Imtechella halotolerans K1T.</title>
        <authorList>
            <person name="Kumar S."/>
            <person name="Vikram S."/>
            <person name="Subramanian S."/>
            <person name="Raghava G.P."/>
            <person name="Pinnaka A.K."/>
        </authorList>
    </citation>
    <scope>NUCLEOTIDE SEQUENCE [LARGE SCALE GENOMIC DNA]</scope>
    <source>
        <strain evidence="1 2">K1</strain>
    </source>
</reference>
<evidence type="ECO:0000313" key="1">
    <source>
        <dbReference type="EMBL" id="EID72165.1"/>
    </source>
</evidence>
<proteinExistence type="predicted"/>
<dbReference type="AlphaFoldDB" id="I0W6Z9"/>
<keyword evidence="2" id="KW-1185">Reference proteome</keyword>
<dbReference type="Proteomes" id="UP000005938">
    <property type="component" value="Unassembled WGS sequence"/>
</dbReference>
<evidence type="ECO:0000313" key="2">
    <source>
        <dbReference type="Proteomes" id="UP000005938"/>
    </source>
</evidence>
<dbReference type="EMBL" id="AJJU01000037">
    <property type="protein sequence ID" value="EID72165.1"/>
    <property type="molecule type" value="Genomic_DNA"/>
</dbReference>
<accession>I0W6Z9</accession>
<dbReference type="eggNOG" id="COG3011">
    <property type="taxonomic scope" value="Bacteria"/>
</dbReference>
<protein>
    <submittedName>
        <fullName evidence="1">Thiol-disulfide oxidoreductase DCC</fullName>
    </submittedName>
</protein>
<dbReference type="PANTHER" id="PTHR33639:SF2">
    <property type="entry name" value="DUF393 DOMAIN-CONTAINING PROTEIN"/>
    <property type="match status" value="1"/>
</dbReference>
<dbReference type="STRING" id="946077.W5A_11696"/>
<dbReference type="Pfam" id="PF04134">
    <property type="entry name" value="DCC1-like"/>
    <property type="match status" value="1"/>
</dbReference>
<comment type="caution">
    <text evidence="1">The sequence shown here is derived from an EMBL/GenBank/DDBJ whole genome shotgun (WGS) entry which is preliminary data.</text>
</comment>
<dbReference type="GO" id="GO:0015035">
    <property type="term" value="F:protein-disulfide reductase activity"/>
    <property type="evidence" value="ECO:0007669"/>
    <property type="project" value="InterPro"/>
</dbReference>
<organism evidence="1 2">
    <name type="scientific">Imtechella halotolerans K1</name>
    <dbReference type="NCBI Taxonomy" id="946077"/>
    <lineage>
        <taxon>Bacteria</taxon>
        <taxon>Pseudomonadati</taxon>
        <taxon>Bacteroidota</taxon>
        <taxon>Flavobacteriia</taxon>
        <taxon>Flavobacteriales</taxon>
        <taxon>Flavobacteriaceae</taxon>
        <taxon>Imtechella</taxon>
    </lineage>
</organism>
<dbReference type="InterPro" id="IPR052927">
    <property type="entry name" value="DCC_oxidoreductase"/>
</dbReference>
<sequence length="137" mass="15635">MIAQGKKIILFDGVCNLCNTWVQRIIEKDANDIFRFASLQSDIAKQLMNERHLQQTSVDSIVLIVPGVAYFVKSDAALEIAKEMGGKYRLLQMILSVFPVSLRDRGYDFIAKNRYKWYGKMDSCMVPTTEVMSKFLG</sequence>
<gene>
    <name evidence="1" type="ORF">W5A_11696</name>
</gene>
<name>I0W6Z9_9FLAO</name>
<dbReference type="PANTHER" id="PTHR33639">
    <property type="entry name" value="THIOL-DISULFIDE OXIDOREDUCTASE DCC"/>
    <property type="match status" value="1"/>
</dbReference>
<dbReference type="RefSeq" id="WP_008240876.1">
    <property type="nucleotide sequence ID" value="NZ_AJJU01000037.1"/>
</dbReference>